<feature type="domain" description="HTH tetR-type" evidence="3">
    <location>
        <begin position="89"/>
        <end position="149"/>
    </location>
</feature>
<name>A0A238JLQ2_9RHOB</name>
<organism evidence="4 5">
    <name type="scientific">Actibacterium lipolyticum</name>
    <dbReference type="NCBI Taxonomy" id="1524263"/>
    <lineage>
        <taxon>Bacteria</taxon>
        <taxon>Pseudomonadati</taxon>
        <taxon>Pseudomonadota</taxon>
        <taxon>Alphaproteobacteria</taxon>
        <taxon>Rhodobacterales</taxon>
        <taxon>Roseobacteraceae</taxon>
        <taxon>Actibacterium</taxon>
    </lineage>
</organism>
<dbReference type="PRINTS" id="PR00455">
    <property type="entry name" value="HTHTETR"/>
</dbReference>
<dbReference type="GO" id="GO:0000976">
    <property type="term" value="F:transcription cis-regulatory region binding"/>
    <property type="evidence" value="ECO:0007669"/>
    <property type="project" value="TreeGrafter"/>
</dbReference>
<dbReference type="GO" id="GO:0003700">
    <property type="term" value="F:DNA-binding transcription factor activity"/>
    <property type="evidence" value="ECO:0007669"/>
    <property type="project" value="TreeGrafter"/>
</dbReference>
<dbReference type="PANTHER" id="PTHR30055">
    <property type="entry name" value="HTH-TYPE TRANSCRIPTIONAL REGULATOR RUTR"/>
    <property type="match status" value="1"/>
</dbReference>
<keyword evidence="1 2" id="KW-0238">DNA-binding</keyword>
<protein>
    <submittedName>
        <fullName evidence="4">Putative HTH-type transcriptional regulator YvdT</fullName>
    </submittedName>
</protein>
<proteinExistence type="predicted"/>
<evidence type="ECO:0000313" key="5">
    <source>
        <dbReference type="Proteomes" id="UP000202922"/>
    </source>
</evidence>
<dbReference type="AlphaFoldDB" id="A0A238JLQ2"/>
<dbReference type="Gene3D" id="1.10.357.10">
    <property type="entry name" value="Tetracycline Repressor, domain 2"/>
    <property type="match status" value="1"/>
</dbReference>
<dbReference type="PANTHER" id="PTHR30055:SF226">
    <property type="entry name" value="HTH-TYPE TRANSCRIPTIONAL REGULATOR PKSA"/>
    <property type="match status" value="1"/>
</dbReference>
<dbReference type="Proteomes" id="UP000202922">
    <property type="component" value="Unassembled WGS sequence"/>
</dbReference>
<accession>A0A238JLQ2</accession>
<evidence type="ECO:0000313" key="4">
    <source>
        <dbReference type="EMBL" id="SMX31415.1"/>
    </source>
</evidence>
<dbReference type="EMBL" id="FXYE01000001">
    <property type="protein sequence ID" value="SMX31415.1"/>
    <property type="molecule type" value="Genomic_DNA"/>
</dbReference>
<sequence>MKSEKHEAVGGRVNLYRRANSRYWQCQGSFGGVSERASTKTENLDEARRFAENWYLEHEAKHSGVAPELPASAPAVLSDTPGMVAFPQHDKKARLLAAAIELVSEVGFRDAQISTIAERAGLAQGTLYRNYKSRTALLVQVVAHVSQHEVDVVAGIAMGDEPAKEILRRCAYTFGSRAVRGRRMGYALVAEPVESEIEVERLRYRQKLMRVFETVIDRGIHEGAFVDQPAQVSAACIVGSLFEALVGPMARVNDITEAEQLAQVEAIADFCVRAVVGKASA</sequence>
<keyword evidence="5" id="KW-1185">Reference proteome</keyword>
<reference evidence="5" key="1">
    <citation type="submission" date="2017-05" db="EMBL/GenBank/DDBJ databases">
        <authorList>
            <person name="Rodrigo-Torres L."/>
            <person name="Arahal R. D."/>
            <person name="Lucena T."/>
        </authorList>
    </citation>
    <scope>NUCLEOTIDE SEQUENCE [LARGE SCALE GENOMIC DNA]</scope>
    <source>
        <strain evidence="5">CECT 8621</strain>
    </source>
</reference>
<gene>
    <name evidence="4" type="primary">yvdT</name>
    <name evidence="4" type="ORF">COL8621_00435</name>
</gene>
<dbReference type="InterPro" id="IPR009057">
    <property type="entry name" value="Homeodomain-like_sf"/>
</dbReference>
<dbReference type="Pfam" id="PF00440">
    <property type="entry name" value="TetR_N"/>
    <property type="match status" value="1"/>
</dbReference>
<feature type="DNA-binding region" description="H-T-H motif" evidence="2">
    <location>
        <begin position="112"/>
        <end position="131"/>
    </location>
</feature>
<dbReference type="PROSITE" id="PS50977">
    <property type="entry name" value="HTH_TETR_2"/>
    <property type="match status" value="1"/>
</dbReference>
<dbReference type="InterPro" id="IPR050109">
    <property type="entry name" value="HTH-type_TetR-like_transc_reg"/>
</dbReference>
<evidence type="ECO:0000259" key="3">
    <source>
        <dbReference type="PROSITE" id="PS50977"/>
    </source>
</evidence>
<evidence type="ECO:0000256" key="1">
    <source>
        <dbReference type="ARBA" id="ARBA00023125"/>
    </source>
</evidence>
<dbReference type="InterPro" id="IPR001647">
    <property type="entry name" value="HTH_TetR"/>
</dbReference>
<dbReference type="SUPFAM" id="SSF46689">
    <property type="entry name" value="Homeodomain-like"/>
    <property type="match status" value="1"/>
</dbReference>
<evidence type="ECO:0000256" key="2">
    <source>
        <dbReference type="PROSITE-ProRule" id="PRU00335"/>
    </source>
</evidence>